<dbReference type="Proteomes" id="UP000657006">
    <property type="component" value="Unassembled WGS sequence"/>
</dbReference>
<keyword evidence="2" id="KW-1185">Reference proteome</keyword>
<accession>A0A926DUW2</accession>
<gene>
    <name evidence="1" type="ORF">H8730_12525</name>
</gene>
<protein>
    <submittedName>
        <fullName evidence="1">Uncharacterized protein</fullName>
    </submittedName>
</protein>
<sequence>MQEFQVGRPFPLPRVEEEGAVFSVEPYTMMLIYRYQRPTEEEIAEFTNGKVELAVADMRGVLLFLSKIGSLNWADAAYSTHLTDRKKVLPDLEEGQGYSLDAFLVDCVDNTLAAHRLIRMNTRFSRELRGMLEDEEKRPFDPQAFERQVADIFRAYRPKDLAKFARLTMRG</sequence>
<reference evidence="1" key="1">
    <citation type="submission" date="2020-08" db="EMBL/GenBank/DDBJ databases">
        <title>Genome public.</title>
        <authorList>
            <person name="Liu C."/>
            <person name="Sun Q."/>
        </authorList>
    </citation>
    <scope>NUCLEOTIDE SEQUENCE</scope>
    <source>
        <strain evidence="1">NSJ-32</strain>
    </source>
</reference>
<evidence type="ECO:0000313" key="1">
    <source>
        <dbReference type="EMBL" id="MBC8544363.1"/>
    </source>
</evidence>
<evidence type="ECO:0000313" key="2">
    <source>
        <dbReference type="Proteomes" id="UP000657006"/>
    </source>
</evidence>
<proteinExistence type="predicted"/>
<name>A0A926DUW2_9FIRM</name>
<dbReference type="AlphaFoldDB" id="A0A926DUW2"/>
<organism evidence="1 2">
    <name type="scientific">Bianquea renquensis</name>
    <dbReference type="NCBI Taxonomy" id="2763661"/>
    <lineage>
        <taxon>Bacteria</taxon>
        <taxon>Bacillati</taxon>
        <taxon>Bacillota</taxon>
        <taxon>Clostridia</taxon>
        <taxon>Eubacteriales</taxon>
        <taxon>Bianqueaceae</taxon>
        <taxon>Bianquea</taxon>
    </lineage>
</organism>
<dbReference type="EMBL" id="JACRSQ010000020">
    <property type="protein sequence ID" value="MBC8544363.1"/>
    <property type="molecule type" value="Genomic_DNA"/>
</dbReference>
<comment type="caution">
    <text evidence="1">The sequence shown here is derived from an EMBL/GenBank/DDBJ whole genome shotgun (WGS) entry which is preliminary data.</text>
</comment>
<dbReference type="RefSeq" id="WP_177714034.1">
    <property type="nucleotide sequence ID" value="NZ_JACRSQ010000020.1"/>
</dbReference>